<feature type="compositionally biased region" description="Low complexity" evidence="2">
    <location>
        <begin position="117"/>
        <end position="129"/>
    </location>
</feature>
<accession>A0A6M0RMB1</accession>
<dbReference type="EMBL" id="QXHD01000004">
    <property type="protein sequence ID" value="NEZ57299.1"/>
    <property type="molecule type" value="Genomic_DNA"/>
</dbReference>
<sequence length="497" mass="51621">MGSQPVLAQIDMPAGEMDAPSVTAEATPFIAATPDAPEVSTLVAPPLVVSPEAAPPEFSPAPQPVPSSAIDAITSQVDIEITAPVPELALEPELLESEPAVELEDGKTADADATVAGAEEATDTDATVAEAEDVTTAEETTDANATVAEEAEDATDADATVTAGETISDGENVIPAVEIVTPSDVVPGAIPTVEDLASEFGGVFVDPTEYSEGETLDSNAPDVVVSERSTGCEYTVDAETLSGCGAGEDTATVASGPGTTIPEAAINIGPVSISRSGVRFSGGATTVAGREFYNTVAKPLVELQAGESFIFPLAAPSPITSLFGWRWHPIHHTYRFHSGTDLGAPQGTPILATQSGQVSVADYLGGYGLTVILRHNDNTLESRYAHMSHMLVQPGEWVEQGEVIGLVGSTGDSTGPHLHFELRQLTREGWSAINPDDVLRYALANLNNRMDGRPLQALNIIPSAQAAAVQAALPKGVKTETMVKDAPHFRPAQPHAQ</sequence>
<dbReference type="CDD" id="cd12797">
    <property type="entry name" value="M23_peptidase"/>
    <property type="match status" value="1"/>
</dbReference>
<evidence type="ECO:0000256" key="1">
    <source>
        <dbReference type="ARBA" id="ARBA00022729"/>
    </source>
</evidence>
<proteinExistence type="predicted"/>
<dbReference type="GO" id="GO:0004222">
    <property type="term" value="F:metalloendopeptidase activity"/>
    <property type="evidence" value="ECO:0007669"/>
    <property type="project" value="TreeGrafter"/>
</dbReference>
<evidence type="ECO:0000256" key="2">
    <source>
        <dbReference type="SAM" id="MobiDB-lite"/>
    </source>
</evidence>
<keyword evidence="1" id="KW-0732">Signal</keyword>
<dbReference type="InterPro" id="IPR050570">
    <property type="entry name" value="Cell_wall_metabolism_enzyme"/>
</dbReference>
<reference evidence="4 5" key="1">
    <citation type="journal article" date="2020" name="Microb. Ecol.">
        <title>Ecogenomics of the Marine Benthic Filamentous Cyanobacterium Adonisia.</title>
        <authorList>
            <person name="Walter J.M."/>
            <person name="Coutinho F.H."/>
            <person name="Leomil L."/>
            <person name="Hargreaves P.I."/>
            <person name="Campeao M.E."/>
            <person name="Vieira V.V."/>
            <person name="Silva B.S."/>
            <person name="Fistarol G.O."/>
            <person name="Salomon P.S."/>
            <person name="Sawabe T."/>
            <person name="Mino S."/>
            <person name="Hosokawa M."/>
            <person name="Miyashita H."/>
            <person name="Maruyama F."/>
            <person name="van Verk M.C."/>
            <person name="Dutilh B.E."/>
            <person name="Thompson C.C."/>
            <person name="Thompson F.L."/>
        </authorList>
    </citation>
    <scope>NUCLEOTIDE SEQUENCE [LARGE SCALE GENOMIC DNA]</scope>
    <source>
        <strain evidence="4 5">CCMR0081</strain>
    </source>
</reference>
<dbReference type="InterPro" id="IPR011055">
    <property type="entry name" value="Dup_hybrid_motif"/>
</dbReference>
<dbReference type="PANTHER" id="PTHR21666:SF289">
    <property type="entry name" value="L-ALA--D-GLU ENDOPEPTIDASE"/>
    <property type="match status" value="1"/>
</dbReference>
<feature type="region of interest" description="Disordered" evidence="2">
    <location>
        <begin position="117"/>
        <end position="141"/>
    </location>
</feature>
<dbReference type="AlphaFoldDB" id="A0A6M0RMB1"/>
<name>A0A6M0RMB1_9CYAN</name>
<protein>
    <recommendedName>
        <fullName evidence="3">M23ase beta-sheet core domain-containing protein</fullName>
    </recommendedName>
</protein>
<evidence type="ECO:0000313" key="5">
    <source>
        <dbReference type="Proteomes" id="UP000481033"/>
    </source>
</evidence>
<evidence type="ECO:0000259" key="3">
    <source>
        <dbReference type="Pfam" id="PF01551"/>
    </source>
</evidence>
<dbReference type="PANTHER" id="PTHR21666">
    <property type="entry name" value="PEPTIDASE-RELATED"/>
    <property type="match status" value="1"/>
</dbReference>
<feature type="compositionally biased region" description="Acidic residues" evidence="2">
    <location>
        <begin position="130"/>
        <end position="141"/>
    </location>
</feature>
<dbReference type="InterPro" id="IPR016047">
    <property type="entry name" value="M23ase_b-sheet_dom"/>
</dbReference>
<feature type="domain" description="M23ase beta-sheet core" evidence="3">
    <location>
        <begin position="335"/>
        <end position="424"/>
    </location>
</feature>
<keyword evidence="5" id="KW-1185">Reference proteome</keyword>
<dbReference type="Pfam" id="PF01551">
    <property type="entry name" value="Peptidase_M23"/>
    <property type="match status" value="1"/>
</dbReference>
<comment type="caution">
    <text evidence="4">The sequence shown here is derived from an EMBL/GenBank/DDBJ whole genome shotgun (WGS) entry which is preliminary data.</text>
</comment>
<gene>
    <name evidence="4" type="ORF">DXZ20_16795</name>
</gene>
<dbReference type="Proteomes" id="UP000481033">
    <property type="component" value="Unassembled WGS sequence"/>
</dbReference>
<organism evidence="4 5">
    <name type="scientific">Adonisia turfae CCMR0081</name>
    <dbReference type="NCBI Taxonomy" id="2292702"/>
    <lineage>
        <taxon>Bacteria</taxon>
        <taxon>Bacillati</taxon>
        <taxon>Cyanobacteriota</taxon>
        <taxon>Adonisia</taxon>
        <taxon>Adonisia turfae</taxon>
    </lineage>
</organism>
<dbReference type="Gene3D" id="2.70.70.10">
    <property type="entry name" value="Glucose Permease (Domain IIA)"/>
    <property type="match status" value="1"/>
</dbReference>
<dbReference type="SUPFAM" id="SSF51261">
    <property type="entry name" value="Duplicated hybrid motif"/>
    <property type="match status" value="1"/>
</dbReference>
<feature type="region of interest" description="Disordered" evidence="2">
    <location>
        <begin position="1"/>
        <end position="21"/>
    </location>
</feature>
<evidence type="ECO:0000313" key="4">
    <source>
        <dbReference type="EMBL" id="NEZ57299.1"/>
    </source>
</evidence>